<keyword evidence="7" id="KW-0325">Glycoprotein</keyword>
<keyword evidence="12" id="KW-1185">Reference proteome</keyword>
<accession>A0ABD3P436</accession>
<feature type="transmembrane region" description="Helical" evidence="9">
    <location>
        <begin position="430"/>
        <end position="451"/>
    </location>
</feature>
<dbReference type="Gene3D" id="3.30.450.20">
    <property type="entry name" value="PAS domain"/>
    <property type="match status" value="1"/>
</dbReference>
<dbReference type="Pfam" id="PF22673">
    <property type="entry name" value="MCP-like_PDC_1"/>
    <property type="match status" value="1"/>
</dbReference>
<keyword evidence="3 9" id="KW-1133">Transmembrane helix</keyword>
<evidence type="ECO:0000256" key="2">
    <source>
        <dbReference type="ARBA" id="ARBA00022692"/>
    </source>
</evidence>
<evidence type="ECO:0000313" key="11">
    <source>
        <dbReference type="EMBL" id="KAL3783020.1"/>
    </source>
</evidence>
<name>A0ABD3P436_9STRA</name>
<evidence type="ECO:0000256" key="8">
    <source>
        <dbReference type="ARBA" id="ARBA00023224"/>
    </source>
</evidence>
<feature type="domain" description="G-protein coupled receptors family 3 profile" evidence="10">
    <location>
        <begin position="384"/>
        <end position="587"/>
    </location>
</feature>
<evidence type="ECO:0000256" key="1">
    <source>
        <dbReference type="ARBA" id="ARBA00004141"/>
    </source>
</evidence>
<evidence type="ECO:0000256" key="9">
    <source>
        <dbReference type="SAM" id="Phobius"/>
    </source>
</evidence>
<dbReference type="InterPro" id="IPR017978">
    <property type="entry name" value="GPCR_3_C"/>
</dbReference>
<dbReference type="PANTHER" id="PTHR10519:SF20">
    <property type="entry name" value="G-PROTEIN COUPLED RECEPTOR 156-RELATED"/>
    <property type="match status" value="1"/>
</dbReference>
<organism evidence="11 12">
    <name type="scientific">Cyclotella cryptica</name>
    <dbReference type="NCBI Taxonomy" id="29204"/>
    <lineage>
        <taxon>Eukaryota</taxon>
        <taxon>Sar</taxon>
        <taxon>Stramenopiles</taxon>
        <taxon>Ochrophyta</taxon>
        <taxon>Bacillariophyta</taxon>
        <taxon>Coscinodiscophyceae</taxon>
        <taxon>Thalassiosirophycidae</taxon>
        <taxon>Stephanodiscales</taxon>
        <taxon>Stephanodiscaceae</taxon>
        <taxon>Cyclotella</taxon>
    </lineage>
</organism>
<keyword evidence="5 9" id="KW-0472">Membrane</keyword>
<dbReference type="Proteomes" id="UP001516023">
    <property type="component" value="Unassembled WGS sequence"/>
</dbReference>
<protein>
    <recommendedName>
        <fullName evidence="10">G-protein coupled receptors family 3 profile domain-containing protein</fullName>
    </recommendedName>
</protein>
<keyword evidence="8" id="KW-0807">Transducer</keyword>
<dbReference type="GO" id="GO:0016020">
    <property type="term" value="C:membrane"/>
    <property type="evidence" value="ECO:0007669"/>
    <property type="project" value="UniProtKB-SubCell"/>
</dbReference>
<dbReference type="AlphaFoldDB" id="A0ABD3P436"/>
<feature type="transmembrane region" description="Helical" evidence="9">
    <location>
        <begin position="387"/>
        <end position="409"/>
    </location>
</feature>
<evidence type="ECO:0000256" key="6">
    <source>
        <dbReference type="ARBA" id="ARBA00023170"/>
    </source>
</evidence>
<evidence type="ECO:0000259" key="10">
    <source>
        <dbReference type="PROSITE" id="PS50259"/>
    </source>
</evidence>
<sequence>MIEIDSNSQTQTTRKNIASFNVSEACSYNFSSSQGRNYGKTGFILHARVAEVTADFLGRVFYEGDSVQFTVNATNASAHGEPISAAGASGSISPWSISPENLRDMVLSNILQEGGIESSIGYSEYPIYGSAIAFEPGVWNVVSGLAEGVTFPASSQACSIDDAFCSENVTDVRDVQLTELNTNPDGLSIYSPYAYRGPPDQTIYANCSRDQPMYCPSMDLSFAYDYSNISNAQAEWYNAPRCLYLRDGIASGYWTSPYFDAGAGGINMVTYSQPILSQAGKFLGIVTIDVKVEALCYGDQCDVPIDYNYLTNIRPVGLTASVVAMSAAVGCALWTYCYRSDRVVKASQPFFLMIICMGCFVMSSSIIPLSIDDSIASEEGASMACMAFPWLLSIGFTMTFSALFSKIWRLNRVYHNASQLRRVKVSQKEVMMPFVILMTANFGLLLAWTLIDPRVWHRTEPDDYHNSEGYCAASGEAKYIFVALIGAVNLLALILANMQAFRARRITTEFSESSYVMMTMVSLLQALLISIPLLVLVQDNEIVFYFVMFVLIFTVTTATLGLMFGPKIVLVRQRALEAAQSRDRNETSNDNVNGTSNTEGRECDVVIEAVRSKEIEGNASVISGTF</sequence>
<evidence type="ECO:0000256" key="5">
    <source>
        <dbReference type="ARBA" id="ARBA00023136"/>
    </source>
</evidence>
<keyword evidence="2 9" id="KW-0812">Transmembrane</keyword>
<feature type="transmembrane region" description="Helical" evidence="9">
    <location>
        <begin position="316"/>
        <end position="338"/>
    </location>
</feature>
<comment type="caution">
    <text evidence="11">The sequence shown here is derived from an EMBL/GenBank/DDBJ whole genome shotgun (WGS) entry which is preliminary data.</text>
</comment>
<dbReference type="CDD" id="cd12913">
    <property type="entry name" value="PDC1_MCP_like"/>
    <property type="match status" value="1"/>
</dbReference>
<proteinExistence type="predicted"/>
<evidence type="ECO:0000256" key="3">
    <source>
        <dbReference type="ARBA" id="ARBA00022989"/>
    </source>
</evidence>
<keyword evidence="6" id="KW-0675">Receptor</keyword>
<dbReference type="EMBL" id="JABMIG020000270">
    <property type="protein sequence ID" value="KAL3783020.1"/>
    <property type="molecule type" value="Genomic_DNA"/>
</dbReference>
<dbReference type="InterPro" id="IPR002455">
    <property type="entry name" value="GPCR3_GABA-B"/>
</dbReference>
<keyword evidence="4" id="KW-0297">G-protein coupled receptor</keyword>
<dbReference type="PROSITE" id="PS50259">
    <property type="entry name" value="G_PROTEIN_RECEP_F3_4"/>
    <property type="match status" value="1"/>
</dbReference>
<evidence type="ECO:0000313" key="12">
    <source>
        <dbReference type="Proteomes" id="UP001516023"/>
    </source>
</evidence>
<dbReference type="Pfam" id="PF00003">
    <property type="entry name" value="7tm_3"/>
    <property type="match status" value="1"/>
</dbReference>
<feature type="transmembrane region" description="Helical" evidence="9">
    <location>
        <begin position="515"/>
        <end position="536"/>
    </location>
</feature>
<feature type="transmembrane region" description="Helical" evidence="9">
    <location>
        <begin position="542"/>
        <end position="564"/>
    </location>
</feature>
<gene>
    <name evidence="11" type="ORF">HJC23_010127</name>
</gene>
<feature type="transmembrane region" description="Helical" evidence="9">
    <location>
        <begin position="350"/>
        <end position="367"/>
    </location>
</feature>
<evidence type="ECO:0000256" key="4">
    <source>
        <dbReference type="ARBA" id="ARBA00023040"/>
    </source>
</evidence>
<feature type="transmembrane region" description="Helical" evidence="9">
    <location>
        <begin position="477"/>
        <end position="495"/>
    </location>
</feature>
<dbReference type="CDD" id="cd15047">
    <property type="entry name" value="7tmC_GABA-B-like"/>
    <property type="match status" value="1"/>
</dbReference>
<dbReference type="GO" id="GO:0004930">
    <property type="term" value="F:G protein-coupled receptor activity"/>
    <property type="evidence" value="ECO:0007669"/>
    <property type="project" value="UniProtKB-KW"/>
</dbReference>
<evidence type="ECO:0000256" key="7">
    <source>
        <dbReference type="ARBA" id="ARBA00023180"/>
    </source>
</evidence>
<reference evidence="11 12" key="1">
    <citation type="journal article" date="2020" name="G3 (Bethesda)">
        <title>Improved Reference Genome for Cyclotella cryptica CCMP332, a Model for Cell Wall Morphogenesis, Salinity Adaptation, and Lipid Production in Diatoms (Bacillariophyta).</title>
        <authorList>
            <person name="Roberts W.R."/>
            <person name="Downey K.M."/>
            <person name="Ruck E.C."/>
            <person name="Traller J.C."/>
            <person name="Alverson A.J."/>
        </authorList>
    </citation>
    <scope>NUCLEOTIDE SEQUENCE [LARGE SCALE GENOMIC DNA]</scope>
    <source>
        <strain evidence="11 12">CCMP332</strain>
    </source>
</reference>
<dbReference type="PANTHER" id="PTHR10519">
    <property type="entry name" value="GABA-B RECEPTOR"/>
    <property type="match status" value="1"/>
</dbReference>
<comment type="subcellular location">
    <subcellularLocation>
        <location evidence="1">Membrane</location>
        <topology evidence="1">Multi-pass membrane protein</topology>
    </subcellularLocation>
</comment>